<proteinExistence type="predicted"/>
<protein>
    <submittedName>
        <fullName evidence="1">Uncharacterized protein</fullName>
    </submittedName>
</protein>
<dbReference type="EMBL" id="VSSQ01005063">
    <property type="protein sequence ID" value="MPM27702.1"/>
    <property type="molecule type" value="Genomic_DNA"/>
</dbReference>
<sequence>MGEGVASVHDLGCEHRQNIAFKMAVQMLSLLGLQLAAAQPADLILPEQPFQLLQHPVPPLVERCRGGKHSLQLLSGCHA</sequence>
<reference evidence="1" key="1">
    <citation type="submission" date="2019-08" db="EMBL/GenBank/DDBJ databases">
        <authorList>
            <person name="Kucharzyk K."/>
            <person name="Murdoch R.W."/>
            <person name="Higgins S."/>
            <person name="Loffler F."/>
        </authorList>
    </citation>
    <scope>NUCLEOTIDE SEQUENCE</scope>
</reference>
<accession>A0A644YGH2</accession>
<evidence type="ECO:0000313" key="1">
    <source>
        <dbReference type="EMBL" id="MPM27702.1"/>
    </source>
</evidence>
<name>A0A644YGH2_9ZZZZ</name>
<comment type="caution">
    <text evidence="1">The sequence shown here is derived from an EMBL/GenBank/DDBJ whole genome shotgun (WGS) entry which is preliminary data.</text>
</comment>
<organism evidence="1">
    <name type="scientific">bioreactor metagenome</name>
    <dbReference type="NCBI Taxonomy" id="1076179"/>
    <lineage>
        <taxon>unclassified sequences</taxon>
        <taxon>metagenomes</taxon>
        <taxon>ecological metagenomes</taxon>
    </lineage>
</organism>
<dbReference type="AlphaFoldDB" id="A0A644YGH2"/>
<gene>
    <name evidence="1" type="ORF">SDC9_74215</name>
</gene>